<evidence type="ECO:0000313" key="2">
    <source>
        <dbReference type="EMBL" id="KZN08529.1"/>
    </source>
</evidence>
<reference evidence="3" key="2">
    <citation type="submission" date="2022-03" db="EMBL/GenBank/DDBJ databases">
        <title>Draft title - Genomic analysis of global carrot germplasm unveils the trajectory of domestication and the origin of high carotenoid orange carrot.</title>
        <authorList>
            <person name="Iorizzo M."/>
            <person name="Ellison S."/>
            <person name="Senalik D."/>
            <person name="Macko-Podgorni A."/>
            <person name="Grzebelus D."/>
            <person name="Bostan H."/>
            <person name="Rolling W."/>
            <person name="Curaba J."/>
            <person name="Simon P."/>
        </authorList>
    </citation>
    <scope>NUCLEOTIDE SEQUENCE</scope>
    <source>
        <tissue evidence="3">Leaf</tissue>
    </source>
</reference>
<accession>A0A166G4N4</accession>
<dbReference type="Proteomes" id="UP000077755">
    <property type="component" value="Chromosome 1"/>
</dbReference>
<reference evidence="2" key="1">
    <citation type="journal article" date="2016" name="Nat. Genet.">
        <title>A high-quality carrot genome assembly provides new insights into carotenoid accumulation and asterid genome evolution.</title>
        <authorList>
            <person name="Iorizzo M."/>
            <person name="Ellison S."/>
            <person name="Senalik D."/>
            <person name="Zeng P."/>
            <person name="Satapoomin P."/>
            <person name="Huang J."/>
            <person name="Bowman M."/>
            <person name="Iovene M."/>
            <person name="Sanseverino W."/>
            <person name="Cavagnaro P."/>
            <person name="Yildiz M."/>
            <person name="Macko-Podgorni A."/>
            <person name="Moranska E."/>
            <person name="Grzebelus E."/>
            <person name="Grzebelus D."/>
            <person name="Ashrafi H."/>
            <person name="Zheng Z."/>
            <person name="Cheng S."/>
            <person name="Spooner D."/>
            <person name="Van Deynze A."/>
            <person name="Simon P."/>
        </authorList>
    </citation>
    <scope>NUCLEOTIDE SEQUENCE [LARGE SCALE GENOMIC DNA]</scope>
    <source>
        <tissue evidence="2">Leaf</tissue>
    </source>
</reference>
<sequence length="189" mass="21070">MHFVAMDEQSVQQLTIKAVLELQIPAQMRCLCKAEVVEILNGDGWYYECCATCARAVQKKGRKNILPRLPGGQKKVSHRVVARVKDESGTTTFTIFNKEAELLIGVPLEKIFSELAPINTMEGTIKDIPTPIKNMMGKVCVFQIKVTEYNITRGCEEYTVTRVSECSSPVASKTIGEEGSHKDKRMKTA</sequence>
<organism evidence="2">
    <name type="scientific">Daucus carota subsp. sativus</name>
    <name type="common">Carrot</name>
    <dbReference type="NCBI Taxonomy" id="79200"/>
    <lineage>
        <taxon>Eukaryota</taxon>
        <taxon>Viridiplantae</taxon>
        <taxon>Streptophyta</taxon>
        <taxon>Embryophyta</taxon>
        <taxon>Tracheophyta</taxon>
        <taxon>Spermatophyta</taxon>
        <taxon>Magnoliopsida</taxon>
        <taxon>eudicotyledons</taxon>
        <taxon>Gunneridae</taxon>
        <taxon>Pentapetalae</taxon>
        <taxon>asterids</taxon>
        <taxon>campanulids</taxon>
        <taxon>Apiales</taxon>
        <taxon>Apiaceae</taxon>
        <taxon>Apioideae</taxon>
        <taxon>Scandiceae</taxon>
        <taxon>Daucinae</taxon>
        <taxon>Daucus</taxon>
        <taxon>Daucus sect. Daucus</taxon>
    </lineage>
</organism>
<evidence type="ECO:0000313" key="4">
    <source>
        <dbReference type="Proteomes" id="UP000077755"/>
    </source>
</evidence>
<feature type="region of interest" description="Disordered" evidence="1">
    <location>
        <begin position="169"/>
        <end position="189"/>
    </location>
</feature>
<keyword evidence="4" id="KW-1185">Reference proteome</keyword>
<evidence type="ECO:0000313" key="3">
    <source>
        <dbReference type="EMBL" id="WOG81928.1"/>
    </source>
</evidence>
<dbReference type="STRING" id="79200.A0A166G4N4"/>
<dbReference type="PANTHER" id="PTHR47165">
    <property type="entry name" value="OS03G0429900 PROTEIN"/>
    <property type="match status" value="1"/>
</dbReference>
<dbReference type="OMA" id="NITRGCE"/>
<dbReference type="Gramene" id="KZN08529">
    <property type="protein sequence ID" value="KZN08529"/>
    <property type="gene ID" value="DCAR_001059"/>
</dbReference>
<dbReference type="SUPFAM" id="SSF50249">
    <property type="entry name" value="Nucleic acid-binding proteins"/>
    <property type="match status" value="1"/>
</dbReference>
<dbReference type="AlphaFoldDB" id="A0A166G4N4"/>
<proteinExistence type="predicted"/>
<evidence type="ECO:0008006" key="5">
    <source>
        <dbReference type="Google" id="ProtNLM"/>
    </source>
</evidence>
<name>A0A166G4N4_DAUCS</name>
<dbReference type="Gene3D" id="2.40.50.140">
    <property type="entry name" value="Nucleic acid-binding proteins"/>
    <property type="match status" value="1"/>
</dbReference>
<dbReference type="EMBL" id="CP093343">
    <property type="protein sequence ID" value="WOG81928.1"/>
    <property type="molecule type" value="Genomic_DNA"/>
</dbReference>
<gene>
    <name evidence="2" type="ORF">DCAR_001059</name>
    <name evidence="3" type="ORF">DCAR_0101085</name>
</gene>
<dbReference type="PANTHER" id="PTHR47165:SF4">
    <property type="entry name" value="OS03G0429900 PROTEIN"/>
    <property type="match status" value="1"/>
</dbReference>
<evidence type="ECO:0000256" key="1">
    <source>
        <dbReference type="SAM" id="MobiDB-lite"/>
    </source>
</evidence>
<dbReference type="InterPro" id="IPR012340">
    <property type="entry name" value="NA-bd_OB-fold"/>
</dbReference>
<dbReference type="EMBL" id="LNRQ01000001">
    <property type="protein sequence ID" value="KZN08529.1"/>
    <property type="molecule type" value="Genomic_DNA"/>
</dbReference>
<protein>
    <recommendedName>
        <fullName evidence="5">Replication factor A C-terminal domain-containing protein</fullName>
    </recommendedName>
</protein>